<sequence length="360" mass="41384">MIDPDYRFWADGGMTDYLDDEVFVMDWDQQRHYTISGPSSFLRIEDEEKDGCAAIDVLKRHMNQLDPGVHTIRVNAEGSLVSTSSNPEEDPEYAIFYPSLLDAPSLQGCPTIEMSKLVELDRFGPGVDLANYKDENGIVKKVHILGLTVPYISTHSIHDDREQIFKLDWLCQLTSVVDFLNLELRVAHQDIAPRNIICLEQASNRHQLQLFDFDRASSIGQLGWAEELNDIKGVIFTLYEIITLDDSYQRLPPSERNLEVVMNLENWPQRRNLDVEVPILRKHLEEWVQCRKNMAPNIQEATSLSRVPEMPKPRPIVDDIDENGTPVYISLPRTQRHLARKYGNYVISWERPPSVTNPSN</sequence>
<protein>
    <recommendedName>
        <fullName evidence="3">Protein kinase domain-containing protein</fullName>
    </recommendedName>
</protein>
<comment type="caution">
    <text evidence="1">The sequence shown here is derived from an EMBL/GenBank/DDBJ whole genome shotgun (WGS) entry which is preliminary data.</text>
</comment>
<dbReference type="InterPro" id="IPR011009">
    <property type="entry name" value="Kinase-like_dom_sf"/>
</dbReference>
<accession>A0A4S9Y070</accession>
<evidence type="ECO:0008006" key="3">
    <source>
        <dbReference type="Google" id="ProtNLM"/>
    </source>
</evidence>
<evidence type="ECO:0000313" key="2">
    <source>
        <dbReference type="Proteomes" id="UP000310039"/>
    </source>
</evidence>
<gene>
    <name evidence="1" type="ORF">D6C84_02842</name>
</gene>
<dbReference type="AlphaFoldDB" id="A0A4S9Y070"/>
<dbReference type="EMBL" id="QZBT01000027">
    <property type="protein sequence ID" value="THZ85982.1"/>
    <property type="molecule type" value="Genomic_DNA"/>
</dbReference>
<evidence type="ECO:0000313" key="1">
    <source>
        <dbReference type="EMBL" id="THZ85982.1"/>
    </source>
</evidence>
<name>A0A4S9Y070_AURPU</name>
<reference evidence="1 2" key="1">
    <citation type="submission" date="2018-10" db="EMBL/GenBank/DDBJ databases">
        <title>Fifty Aureobasidium pullulans genomes reveal a recombining polyextremotolerant generalist.</title>
        <authorList>
            <person name="Gostincar C."/>
            <person name="Turk M."/>
            <person name="Zajc J."/>
            <person name="Gunde-Cimerman N."/>
        </authorList>
    </citation>
    <scope>NUCLEOTIDE SEQUENCE [LARGE SCALE GENOMIC DNA]</scope>
    <source>
        <strain evidence="1 2">EXF-3403</strain>
    </source>
</reference>
<proteinExistence type="predicted"/>
<organism evidence="1 2">
    <name type="scientific">Aureobasidium pullulans</name>
    <name type="common">Black yeast</name>
    <name type="synonym">Pullularia pullulans</name>
    <dbReference type="NCBI Taxonomy" id="5580"/>
    <lineage>
        <taxon>Eukaryota</taxon>
        <taxon>Fungi</taxon>
        <taxon>Dikarya</taxon>
        <taxon>Ascomycota</taxon>
        <taxon>Pezizomycotina</taxon>
        <taxon>Dothideomycetes</taxon>
        <taxon>Dothideomycetidae</taxon>
        <taxon>Dothideales</taxon>
        <taxon>Saccotheciaceae</taxon>
        <taxon>Aureobasidium</taxon>
    </lineage>
</organism>
<dbReference type="Proteomes" id="UP000310039">
    <property type="component" value="Unassembled WGS sequence"/>
</dbReference>
<dbReference type="SUPFAM" id="SSF56112">
    <property type="entry name" value="Protein kinase-like (PK-like)"/>
    <property type="match status" value="1"/>
</dbReference>